<evidence type="ECO:0008006" key="3">
    <source>
        <dbReference type="Google" id="ProtNLM"/>
    </source>
</evidence>
<dbReference type="OrthoDB" id="3341102at2759"/>
<dbReference type="Proteomes" id="UP000054270">
    <property type="component" value="Unassembled WGS sequence"/>
</dbReference>
<dbReference type="AlphaFoldDB" id="A0A0D2PFD1"/>
<dbReference type="EMBL" id="KN817584">
    <property type="protein sequence ID" value="KJA18870.1"/>
    <property type="molecule type" value="Genomic_DNA"/>
</dbReference>
<sequence>LGWTIRRSTRAGQKTPQNADQILRQAALRLAYVIKHEDIPSQLIANSDQTQVVLQQGCNMTYAPCGSKQVTTVGSEEKRAVTVLATVTNNGVLLPFQTIYKGATPLSLPRKTSQSMAESLGAGFLFESSHTKTYWSTQATMQNFVNLVLAPYFNLIKQQLGLPLSQCALWLIDCWSVHRSEEFLTWMATFHPTIIILFVPAGCTGL</sequence>
<organism evidence="1 2">
    <name type="scientific">Hypholoma sublateritium (strain FD-334 SS-4)</name>
    <dbReference type="NCBI Taxonomy" id="945553"/>
    <lineage>
        <taxon>Eukaryota</taxon>
        <taxon>Fungi</taxon>
        <taxon>Dikarya</taxon>
        <taxon>Basidiomycota</taxon>
        <taxon>Agaricomycotina</taxon>
        <taxon>Agaricomycetes</taxon>
        <taxon>Agaricomycetidae</taxon>
        <taxon>Agaricales</taxon>
        <taxon>Agaricineae</taxon>
        <taxon>Strophariaceae</taxon>
        <taxon>Hypholoma</taxon>
    </lineage>
</organism>
<gene>
    <name evidence="1" type="ORF">HYPSUDRAFT_121503</name>
</gene>
<evidence type="ECO:0000313" key="1">
    <source>
        <dbReference type="EMBL" id="KJA18870.1"/>
    </source>
</evidence>
<keyword evidence="2" id="KW-1185">Reference proteome</keyword>
<dbReference type="STRING" id="945553.A0A0D2PFD1"/>
<dbReference type="OMA" id="DIWHSEN"/>
<feature type="non-terminal residue" evidence="1">
    <location>
        <position position="1"/>
    </location>
</feature>
<name>A0A0D2PFD1_HYPSF</name>
<feature type="non-terminal residue" evidence="1">
    <location>
        <position position="206"/>
    </location>
</feature>
<accession>A0A0D2PFD1</accession>
<reference evidence="2" key="1">
    <citation type="submission" date="2014-04" db="EMBL/GenBank/DDBJ databases">
        <title>Evolutionary Origins and Diversification of the Mycorrhizal Mutualists.</title>
        <authorList>
            <consortium name="DOE Joint Genome Institute"/>
            <consortium name="Mycorrhizal Genomics Consortium"/>
            <person name="Kohler A."/>
            <person name="Kuo A."/>
            <person name="Nagy L.G."/>
            <person name="Floudas D."/>
            <person name="Copeland A."/>
            <person name="Barry K.W."/>
            <person name="Cichocki N."/>
            <person name="Veneault-Fourrey C."/>
            <person name="LaButti K."/>
            <person name="Lindquist E.A."/>
            <person name="Lipzen A."/>
            <person name="Lundell T."/>
            <person name="Morin E."/>
            <person name="Murat C."/>
            <person name="Riley R."/>
            <person name="Ohm R."/>
            <person name="Sun H."/>
            <person name="Tunlid A."/>
            <person name="Henrissat B."/>
            <person name="Grigoriev I.V."/>
            <person name="Hibbett D.S."/>
            <person name="Martin F."/>
        </authorList>
    </citation>
    <scope>NUCLEOTIDE SEQUENCE [LARGE SCALE GENOMIC DNA]</scope>
    <source>
        <strain evidence="2">FD-334 SS-4</strain>
    </source>
</reference>
<proteinExistence type="predicted"/>
<protein>
    <recommendedName>
        <fullName evidence="3">DDE-1 domain-containing protein</fullName>
    </recommendedName>
</protein>
<evidence type="ECO:0000313" key="2">
    <source>
        <dbReference type="Proteomes" id="UP000054270"/>
    </source>
</evidence>